<evidence type="ECO:0000313" key="1">
    <source>
        <dbReference type="EMBL" id="NYE07207.1"/>
    </source>
</evidence>
<proteinExistence type="predicted"/>
<dbReference type="EMBL" id="JACCBX010000008">
    <property type="protein sequence ID" value="NYE07207.1"/>
    <property type="molecule type" value="Genomic_DNA"/>
</dbReference>
<reference evidence="2" key="1">
    <citation type="submission" date="2020-07" db="EMBL/GenBank/DDBJ databases">
        <authorList>
            <person name="Partida-Martinez L."/>
            <person name="Huntemann M."/>
            <person name="Clum A."/>
            <person name="Wang J."/>
            <person name="Palaniappan K."/>
            <person name="Ritter S."/>
            <person name="Chen I.-M."/>
            <person name="Stamatis D."/>
            <person name="Reddy T."/>
            <person name="O'Malley R."/>
            <person name="Daum C."/>
            <person name="Shapiro N."/>
            <person name="Ivanova N."/>
            <person name="Kyrpides N."/>
            <person name="Woyke T."/>
        </authorList>
    </citation>
    <scope>NUCLEOTIDE SEQUENCE [LARGE SCALE GENOMIC DNA]</scope>
    <source>
        <strain evidence="2">AT2.8</strain>
    </source>
</reference>
<dbReference type="AlphaFoldDB" id="A0A852TI07"/>
<organism evidence="1 2">
    <name type="scientific">Neobacillus niacini</name>
    <dbReference type="NCBI Taxonomy" id="86668"/>
    <lineage>
        <taxon>Bacteria</taxon>
        <taxon>Bacillati</taxon>
        <taxon>Bacillota</taxon>
        <taxon>Bacilli</taxon>
        <taxon>Bacillales</taxon>
        <taxon>Bacillaceae</taxon>
        <taxon>Neobacillus</taxon>
    </lineage>
</organism>
<protein>
    <submittedName>
        <fullName evidence="1">Uncharacterized protein</fullName>
    </submittedName>
</protein>
<evidence type="ECO:0000313" key="2">
    <source>
        <dbReference type="Proteomes" id="UP000548423"/>
    </source>
</evidence>
<accession>A0A852TI07</accession>
<reference evidence="2" key="2">
    <citation type="submission" date="2020-08" db="EMBL/GenBank/DDBJ databases">
        <title>The Agave Microbiome: Exploring the role of microbial communities in plant adaptations to desert environments.</title>
        <authorList>
            <person name="Partida-Martinez L.P."/>
        </authorList>
    </citation>
    <scope>NUCLEOTIDE SEQUENCE [LARGE SCALE GENOMIC DNA]</scope>
    <source>
        <strain evidence="2">AT2.8</strain>
    </source>
</reference>
<name>A0A852TI07_9BACI</name>
<gene>
    <name evidence="1" type="ORF">F4694_003992</name>
</gene>
<sequence length="187" mass="21824">MLLPTYWKEQSKKPKKHTAVKVKAYENGYVIYFLSMDKHYRANDPALFHPRESSKIGELSGNVGTMTPGVRPSDFVFYKKKDGVTLWIQPWIRSIIYAKRGPWIMHFDGDKGDEPYQQADELFKAMKKADWLKSKVIHDGHITIQGTRREAYTSISWETSDGFVYHFSYKGPIKEAVKIVDRLKYVR</sequence>
<comment type="caution">
    <text evidence="1">The sequence shown here is derived from an EMBL/GenBank/DDBJ whole genome shotgun (WGS) entry which is preliminary data.</text>
</comment>
<dbReference type="Proteomes" id="UP000548423">
    <property type="component" value="Unassembled WGS sequence"/>
</dbReference>